<feature type="signal peptide" evidence="1">
    <location>
        <begin position="1"/>
        <end position="28"/>
    </location>
</feature>
<organism evidence="2 3">
    <name type="scientific">Ancylostoma ceylanicum</name>
    <dbReference type="NCBI Taxonomy" id="53326"/>
    <lineage>
        <taxon>Eukaryota</taxon>
        <taxon>Metazoa</taxon>
        <taxon>Ecdysozoa</taxon>
        <taxon>Nematoda</taxon>
        <taxon>Chromadorea</taxon>
        <taxon>Rhabditida</taxon>
        <taxon>Rhabditina</taxon>
        <taxon>Rhabditomorpha</taxon>
        <taxon>Strongyloidea</taxon>
        <taxon>Ancylostomatidae</taxon>
        <taxon>Ancylostomatinae</taxon>
        <taxon>Ancylostoma</taxon>
    </lineage>
</organism>
<keyword evidence="3" id="KW-1185">Reference proteome</keyword>
<evidence type="ECO:0000313" key="3">
    <source>
        <dbReference type="Proteomes" id="UP000024635"/>
    </source>
</evidence>
<evidence type="ECO:0000256" key="1">
    <source>
        <dbReference type="SAM" id="SignalP"/>
    </source>
</evidence>
<comment type="caution">
    <text evidence="2">The sequence shown here is derived from an EMBL/GenBank/DDBJ whole genome shotgun (WGS) entry which is preliminary data.</text>
</comment>
<accession>A0A016UCY8</accession>
<keyword evidence="1" id="KW-0732">Signal</keyword>
<evidence type="ECO:0008006" key="4">
    <source>
        <dbReference type="Google" id="ProtNLM"/>
    </source>
</evidence>
<dbReference type="Proteomes" id="UP000024635">
    <property type="component" value="Unassembled WGS sequence"/>
</dbReference>
<dbReference type="EMBL" id="JARK01001381">
    <property type="protein sequence ID" value="EYC12801.1"/>
    <property type="molecule type" value="Genomic_DNA"/>
</dbReference>
<name>A0A016UCY8_9BILA</name>
<sequence>MQHRPSADPRHVALCVIIRVLYHPLALATVSIKVVKVPSVGRVTRTALRSPVDQGEHYMTSECNSVSRTTLTERRILIR</sequence>
<gene>
    <name evidence="2" type="primary">Acey_s0045.g1096</name>
    <name evidence="2" type="ORF">Y032_0045g1096</name>
</gene>
<evidence type="ECO:0000313" key="2">
    <source>
        <dbReference type="EMBL" id="EYC12801.1"/>
    </source>
</evidence>
<protein>
    <recommendedName>
        <fullName evidence="4">Secreted protein</fullName>
    </recommendedName>
</protein>
<dbReference type="AlphaFoldDB" id="A0A016UCY8"/>
<feature type="chain" id="PRO_5001488123" description="Secreted protein" evidence="1">
    <location>
        <begin position="29"/>
        <end position="79"/>
    </location>
</feature>
<reference evidence="3" key="1">
    <citation type="journal article" date="2015" name="Nat. Genet.">
        <title>The genome and transcriptome of the zoonotic hookworm Ancylostoma ceylanicum identify infection-specific gene families.</title>
        <authorList>
            <person name="Schwarz E.M."/>
            <person name="Hu Y."/>
            <person name="Antoshechkin I."/>
            <person name="Miller M.M."/>
            <person name="Sternberg P.W."/>
            <person name="Aroian R.V."/>
        </authorList>
    </citation>
    <scope>NUCLEOTIDE SEQUENCE</scope>
    <source>
        <strain evidence="3">HY135</strain>
    </source>
</reference>
<proteinExistence type="predicted"/>